<evidence type="ECO:0000256" key="1">
    <source>
        <dbReference type="SAM" id="Phobius"/>
    </source>
</evidence>
<evidence type="ECO:0000313" key="2">
    <source>
        <dbReference type="EMBL" id="CAJ0570928.1"/>
    </source>
</evidence>
<feature type="transmembrane region" description="Helical" evidence="1">
    <location>
        <begin position="182"/>
        <end position="202"/>
    </location>
</feature>
<comment type="caution">
    <text evidence="2">The sequence shown here is derived from an EMBL/GenBank/DDBJ whole genome shotgun (WGS) entry which is preliminary data.</text>
</comment>
<gene>
    <name evidence="2" type="ORF">MSPICULIGERA_LOCUS9359</name>
</gene>
<feature type="transmembrane region" description="Helical" evidence="1">
    <location>
        <begin position="51"/>
        <end position="76"/>
    </location>
</feature>
<accession>A0AA36G2N2</accession>
<keyword evidence="1" id="KW-0812">Transmembrane</keyword>
<dbReference type="AlphaFoldDB" id="A0AA36G2N2"/>
<sequence length="227" mass="25577">MPGEWALGTGKFRQLAVVCLATQTKWWKFLMAVAKSVKISWGIQWFETRKAAWIMATTLWGGHVLLAVYIGLSAPINLTESRNGLEWQTDDYDKILGHYASCMCPSAGLIALVIHGVWLFRAACQPATRERIGDGLHVRFTMPFVNGIAALWSSLPLLYMWLTMQTTLKKLDTPMYRMLLNFGIGLDAVFTAWINAALYRNIILCRGSPRQEAVEELPLEEVVVREA</sequence>
<feature type="transmembrane region" description="Helical" evidence="1">
    <location>
        <begin position="96"/>
        <end position="120"/>
    </location>
</feature>
<dbReference type="Proteomes" id="UP001177023">
    <property type="component" value="Unassembled WGS sequence"/>
</dbReference>
<feature type="transmembrane region" description="Helical" evidence="1">
    <location>
        <begin position="140"/>
        <end position="162"/>
    </location>
</feature>
<reference evidence="2" key="1">
    <citation type="submission" date="2023-06" db="EMBL/GenBank/DDBJ databases">
        <authorList>
            <person name="Delattre M."/>
        </authorList>
    </citation>
    <scope>NUCLEOTIDE SEQUENCE</scope>
    <source>
        <strain evidence="2">AF72</strain>
    </source>
</reference>
<feature type="non-terminal residue" evidence="2">
    <location>
        <position position="227"/>
    </location>
</feature>
<name>A0AA36G2N2_9BILA</name>
<keyword evidence="1" id="KW-0472">Membrane</keyword>
<keyword evidence="1" id="KW-1133">Transmembrane helix</keyword>
<organism evidence="2 3">
    <name type="scientific">Mesorhabditis spiculigera</name>
    <dbReference type="NCBI Taxonomy" id="96644"/>
    <lineage>
        <taxon>Eukaryota</taxon>
        <taxon>Metazoa</taxon>
        <taxon>Ecdysozoa</taxon>
        <taxon>Nematoda</taxon>
        <taxon>Chromadorea</taxon>
        <taxon>Rhabditida</taxon>
        <taxon>Rhabditina</taxon>
        <taxon>Rhabditomorpha</taxon>
        <taxon>Rhabditoidea</taxon>
        <taxon>Rhabditidae</taxon>
        <taxon>Mesorhabditinae</taxon>
        <taxon>Mesorhabditis</taxon>
    </lineage>
</organism>
<evidence type="ECO:0000313" key="3">
    <source>
        <dbReference type="Proteomes" id="UP001177023"/>
    </source>
</evidence>
<keyword evidence="3" id="KW-1185">Reference proteome</keyword>
<proteinExistence type="predicted"/>
<protein>
    <submittedName>
        <fullName evidence="2">Uncharacterized protein</fullName>
    </submittedName>
</protein>
<dbReference type="EMBL" id="CATQJA010002508">
    <property type="protein sequence ID" value="CAJ0570928.1"/>
    <property type="molecule type" value="Genomic_DNA"/>
</dbReference>